<dbReference type="GO" id="GO:0005886">
    <property type="term" value="C:plasma membrane"/>
    <property type="evidence" value="ECO:0007669"/>
    <property type="project" value="UniProtKB-SubCell"/>
</dbReference>
<keyword evidence="3" id="KW-0813">Transport</keyword>
<proteinExistence type="inferred from homology"/>
<feature type="transmembrane region" description="Helical" evidence="8">
    <location>
        <begin position="105"/>
        <end position="122"/>
    </location>
</feature>
<evidence type="ECO:0000259" key="9">
    <source>
        <dbReference type="Pfam" id="PF00892"/>
    </source>
</evidence>
<protein>
    <submittedName>
        <fullName evidence="10">Chloramphenicol-sensitive protein RarD</fullName>
    </submittedName>
</protein>
<dbReference type="Pfam" id="PF00892">
    <property type="entry name" value="EamA"/>
    <property type="match status" value="1"/>
</dbReference>
<dbReference type="InterPro" id="IPR000620">
    <property type="entry name" value="EamA_dom"/>
</dbReference>
<keyword evidence="5 8" id="KW-0812">Transmembrane</keyword>
<dbReference type="AlphaFoldDB" id="A0A8G2CBV5"/>
<accession>A0A8G2CBV5</accession>
<dbReference type="PANTHER" id="PTHR22911:SF137">
    <property type="entry name" value="SOLUTE CARRIER FAMILY 35 MEMBER G2-RELATED"/>
    <property type="match status" value="1"/>
</dbReference>
<dbReference type="PANTHER" id="PTHR22911">
    <property type="entry name" value="ACYL-MALONYL CONDENSING ENZYME-RELATED"/>
    <property type="match status" value="1"/>
</dbReference>
<feature type="transmembrane region" description="Helical" evidence="8">
    <location>
        <begin position="177"/>
        <end position="195"/>
    </location>
</feature>
<dbReference type="InterPro" id="IPR004626">
    <property type="entry name" value="RarD"/>
</dbReference>
<feature type="transmembrane region" description="Helical" evidence="8">
    <location>
        <begin position="44"/>
        <end position="61"/>
    </location>
</feature>
<name>A0A8G2CBV5_9BACT</name>
<comment type="similarity">
    <text evidence="2">Belongs to the EamA transporter family.</text>
</comment>
<evidence type="ECO:0000256" key="2">
    <source>
        <dbReference type="ARBA" id="ARBA00007362"/>
    </source>
</evidence>
<reference evidence="10 11" key="1">
    <citation type="submission" date="2016-11" db="EMBL/GenBank/DDBJ databases">
        <authorList>
            <person name="Varghese N."/>
            <person name="Submissions S."/>
        </authorList>
    </citation>
    <scope>NUCLEOTIDE SEQUENCE [LARGE SCALE GENOMIC DNA]</scope>
    <source>
        <strain evidence="10 11">DSM 17919</strain>
    </source>
</reference>
<dbReference type="RefSeq" id="WP_019999359.1">
    <property type="nucleotide sequence ID" value="NZ_CP192219.1"/>
</dbReference>
<evidence type="ECO:0000256" key="3">
    <source>
        <dbReference type="ARBA" id="ARBA00022448"/>
    </source>
</evidence>
<feature type="transmembrane region" description="Helical" evidence="8">
    <location>
        <begin position="153"/>
        <end position="168"/>
    </location>
</feature>
<keyword evidence="7 8" id="KW-0472">Membrane</keyword>
<evidence type="ECO:0000256" key="6">
    <source>
        <dbReference type="ARBA" id="ARBA00022989"/>
    </source>
</evidence>
<feature type="transmembrane region" description="Helical" evidence="8">
    <location>
        <begin position="7"/>
        <end position="24"/>
    </location>
</feature>
<keyword evidence="4" id="KW-1003">Cell membrane</keyword>
<evidence type="ECO:0000256" key="1">
    <source>
        <dbReference type="ARBA" id="ARBA00004651"/>
    </source>
</evidence>
<feature type="transmembrane region" description="Helical" evidence="8">
    <location>
        <begin position="215"/>
        <end position="233"/>
    </location>
</feature>
<organism evidence="10 11">
    <name type="scientific">Halodesulfovibrio aestuarii</name>
    <dbReference type="NCBI Taxonomy" id="126333"/>
    <lineage>
        <taxon>Bacteria</taxon>
        <taxon>Pseudomonadati</taxon>
        <taxon>Thermodesulfobacteriota</taxon>
        <taxon>Desulfovibrionia</taxon>
        <taxon>Desulfovibrionales</taxon>
        <taxon>Desulfovibrionaceae</taxon>
        <taxon>Halodesulfovibrio</taxon>
    </lineage>
</organism>
<feature type="transmembrane region" description="Helical" evidence="8">
    <location>
        <begin position="245"/>
        <end position="262"/>
    </location>
</feature>
<evidence type="ECO:0000256" key="5">
    <source>
        <dbReference type="ARBA" id="ARBA00022692"/>
    </source>
</evidence>
<evidence type="ECO:0000256" key="8">
    <source>
        <dbReference type="SAM" id="Phobius"/>
    </source>
</evidence>
<dbReference type="NCBIfam" id="TIGR00688">
    <property type="entry name" value="rarD"/>
    <property type="match status" value="1"/>
</dbReference>
<dbReference type="EMBL" id="FQZR01000009">
    <property type="protein sequence ID" value="SHJ66160.1"/>
    <property type="molecule type" value="Genomic_DNA"/>
</dbReference>
<evidence type="ECO:0000256" key="7">
    <source>
        <dbReference type="ARBA" id="ARBA00023136"/>
    </source>
</evidence>
<comment type="subcellular location">
    <subcellularLocation>
        <location evidence="1">Cell membrane</location>
        <topology evidence="1">Multi-pass membrane protein</topology>
    </subcellularLocation>
</comment>
<feature type="transmembrane region" description="Helical" evidence="8">
    <location>
        <begin position="268"/>
        <end position="286"/>
    </location>
</feature>
<feature type="transmembrane region" description="Helical" evidence="8">
    <location>
        <begin position="129"/>
        <end position="147"/>
    </location>
</feature>
<gene>
    <name evidence="10" type="ORF">SAMN05660830_02938</name>
</gene>
<sequence length="302" mass="33514">MCKDDRGRAGVVAAICSFVFWGMAPVYWKQVAHVPAFEVLCHRILWSLFFVGIMLSIRSNWGAFKNIFSSKKTMLLLTMSGLLVGGNWGLYIWAVNHDMVLQTSLGYYITPLVSMLLGVVIFKDTIRPIQLCAVLLAAAGVATQVVMVGSLPWVSLALAISFGLYGLLRKLADVESLAGLMFETVLLIPFVLIYLGHLELQGAASFLHVDRLTDMYLVGAGVITSLPLLWFAFAACRLRLTTLGLLQYIAPSLAFMQGVFLFNEPFTMGHLFTFVFIWSALALYSGEGWLQRSRKLVHAEEM</sequence>
<feature type="transmembrane region" description="Helical" evidence="8">
    <location>
        <begin position="73"/>
        <end position="93"/>
    </location>
</feature>
<dbReference type="InterPro" id="IPR037185">
    <property type="entry name" value="EmrE-like"/>
</dbReference>
<evidence type="ECO:0000313" key="11">
    <source>
        <dbReference type="Proteomes" id="UP000184001"/>
    </source>
</evidence>
<dbReference type="SUPFAM" id="SSF103481">
    <property type="entry name" value="Multidrug resistance efflux transporter EmrE"/>
    <property type="match status" value="1"/>
</dbReference>
<evidence type="ECO:0000313" key="10">
    <source>
        <dbReference type="EMBL" id="SHJ66160.1"/>
    </source>
</evidence>
<evidence type="ECO:0000256" key="4">
    <source>
        <dbReference type="ARBA" id="ARBA00022475"/>
    </source>
</evidence>
<dbReference type="Proteomes" id="UP000184001">
    <property type="component" value="Unassembled WGS sequence"/>
</dbReference>
<comment type="caution">
    <text evidence="10">The sequence shown here is derived from an EMBL/GenBank/DDBJ whole genome shotgun (WGS) entry which is preliminary data.</text>
</comment>
<feature type="domain" description="EamA" evidence="9">
    <location>
        <begin position="9"/>
        <end position="142"/>
    </location>
</feature>
<keyword evidence="6 8" id="KW-1133">Transmembrane helix</keyword>